<dbReference type="EMBL" id="CAIJEN010000004">
    <property type="protein sequence ID" value="CAD0085700.1"/>
    <property type="molecule type" value="Genomic_DNA"/>
</dbReference>
<dbReference type="Pfam" id="PF12311">
    <property type="entry name" value="DUF3632"/>
    <property type="match status" value="1"/>
</dbReference>
<evidence type="ECO:0000313" key="2">
    <source>
        <dbReference type="Proteomes" id="UP000716446"/>
    </source>
</evidence>
<organism evidence="1 2">
    <name type="scientific">Aureobasidium vineae</name>
    <dbReference type="NCBI Taxonomy" id="2773715"/>
    <lineage>
        <taxon>Eukaryota</taxon>
        <taxon>Fungi</taxon>
        <taxon>Dikarya</taxon>
        <taxon>Ascomycota</taxon>
        <taxon>Pezizomycotina</taxon>
        <taxon>Dothideomycetes</taxon>
        <taxon>Dothideomycetidae</taxon>
        <taxon>Dothideales</taxon>
        <taxon>Saccotheciaceae</taxon>
        <taxon>Aureobasidium</taxon>
    </lineage>
</organism>
<dbReference type="AlphaFoldDB" id="A0A9N8P7Q0"/>
<dbReference type="Proteomes" id="UP000716446">
    <property type="component" value="Unassembled WGS sequence"/>
</dbReference>
<gene>
    <name evidence="1" type="ORF">AWRI4619_LOCUS3933</name>
</gene>
<protein>
    <submittedName>
        <fullName evidence="1">Uncharacterized protein</fullName>
    </submittedName>
</protein>
<name>A0A9N8P7Q0_9PEZI</name>
<dbReference type="InterPro" id="IPR022085">
    <property type="entry name" value="OpdG"/>
</dbReference>
<evidence type="ECO:0000313" key="1">
    <source>
        <dbReference type="EMBL" id="CAD0085700.1"/>
    </source>
</evidence>
<sequence length="202" mass="22633">MSSSLDQWLRHCRAGIWRALSQHTQILKNPLENKTSIEDAANQFINTASSSSDSPETAWRFWNLLFHTAANMPASINSLVDLTLVIYNLPLGPQTPNVLSYHLWACWQDSHSYYYTYRTLATPPSPTNLSGANLWINFTIFSATLVQRSGNDMFLKESGSSAFLDTRDALEYSLESHAKSLLFNSIVTVEQPLQTDTIAAAQ</sequence>
<reference evidence="1" key="1">
    <citation type="submission" date="2020-06" db="EMBL/GenBank/DDBJ databases">
        <authorList>
            <person name="Onetto C."/>
        </authorList>
    </citation>
    <scope>NUCLEOTIDE SEQUENCE</scope>
</reference>
<keyword evidence="2" id="KW-1185">Reference proteome</keyword>
<accession>A0A9N8P7Q0</accession>
<proteinExistence type="predicted"/>
<comment type="caution">
    <text evidence="1">The sequence shown here is derived from an EMBL/GenBank/DDBJ whole genome shotgun (WGS) entry which is preliminary data.</text>
</comment>